<proteinExistence type="predicted"/>
<dbReference type="AlphaFoldDB" id="A0AAV7NLK2"/>
<evidence type="ECO:0000313" key="2">
    <source>
        <dbReference type="Proteomes" id="UP001066276"/>
    </source>
</evidence>
<comment type="caution">
    <text evidence="1">The sequence shown here is derived from an EMBL/GenBank/DDBJ whole genome shotgun (WGS) entry which is preliminary data.</text>
</comment>
<dbReference type="EMBL" id="JANPWB010000012">
    <property type="protein sequence ID" value="KAJ1114043.1"/>
    <property type="molecule type" value="Genomic_DNA"/>
</dbReference>
<dbReference type="Proteomes" id="UP001066276">
    <property type="component" value="Chromosome 8"/>
</dbReference>
<name>A0AAV7NLK2_PLEWA</name>
<evidence type="ECO:0000313" key="1">
    <source>
        <dbReference type="EMBL" id="KAJ1114043.1"/>
    </source>
</evidence>
<reference evidence="1" key="1">
    <citation type="journal article" date="2022" name="bioRxiv">
        <title>Sequencing and chromosome-scale assembly of the giantPleurodeles waltlgenome.</title>
        <authorList>
            <person name="Brown T."/>
            <person name="Elewa A."/>
            <person name="Iarovenko S."/>
            <person name="Subramanian E."/>
            <person name="Araus A.J."/>
            <person name="Petzold A."/>
            <person name="Susuki M."/>
            <person name="Suzuki K.-i.T."/>
            <person name="Hayashi T."/>
            <person name="Toyoda A."/>
            <person name="Oliveira C."/>
            <person name="Osipova E."/>
            <person name="Leigh N.D."/>
            <person name="Simon A."/>
            <person name="Yun M.H."/>
        </authorList>
    </citation>
    <scope>NUCLEOTIDE SEQUENCE</scope>
    <source>
        <strain evidence="1">20211129_DDA</strain>
        <tissue evidence="1">Liver</tissue>
    </source>
</reference>
<sequence>MRGAPCGGHLELWRRRKVPGLPGRRGWRASMRRSAGSQSRITQWRCWRRCRGLSEWTCCRRDCAVVAARASGSHFEISQRECSGGGKGALLRLFGCVGGWGPLLIAHDRARWVSLCHGEA</sequence>
<accession>A0AAV7NLK2</accession>
<protein>
    <submittedName>
        <fullName evidence="1">Uncharacterized protein</fullName>
    </submittedName>
</protein>
<organism evidence="1 2">
    <name type="scientific">Pleurodeles waltl</name>
    <name type="common">Iberian ribbed newt</name>
    <dbReference type="NCBI Taxonomy" id="8319"/>
    <lineage>
        <taxon>Eukaryota</taxon>
        <taxon>Metazoa</taxon>
        <taxon>Chordata</taxon>
        <taxon>Craniata</taxon>
        <taxon>Vertebrata</taxon>
        <taxon>Euteleostomi</taxon>
        <taxon>Amphibia</taxon>
        <taxon>Batrachia</taxon>
        <taxon>Caudata</taxon>
        <taxon>Salamandroidea</taxon>
        <taxon>Salamandridae</taxon>
        <taxon>Pleurodelinae</taxon>
        <taxon>Pleurodeles</taxon>
    </lineage>
</organism>
<keyword evidence="2" id="KW-1185">Reference proteome</keyword>
<gene>
    <name evidence="1" type="ORF">NDU88_002282</name>
</gene>